<sequence>MKNLSQVLCLNVTEDNIALVCVEIPPRVHSAGIWTVVLCPVETEVLHFQSSKGKWVWLSPPPKSFITFSGRFDPWSGVLGSIPSYARFTFSIVSQNAFGTHNVWVLKELVPVQPQPLVQLPSVNLQCSPSQHFPNPPLTNELRKLN</sequence>
<name>A0A314XJZ7_PRUYE</name>
<keyword evidence="2" id="KW-1185">Reference proteome</keyword>
<evidence type="ECO:0000313" key="1">
    <source>
        <dbReference type="EMBL" id="PQP92396.1"/>
    </source>
</evidence>
<organism evidence="1 2">
    <name type="scientific">Prunus yedoensis var. nudiflora</name>
    <dbReference type="NCBI Taxonomy" id="2094558"/>
    <lineage>
        <taxon>Eukaryota</taxon>
        <taxon>Viridiplantae</taxon>
        <taxon>Streptophyta</taxon>
        <taxon>Embryophyta</taxon>
        <taxon>Tracheophyta</taxon>
        <taxon>Spermatophyta</taxon>
        <taxon>Magnoliopsida</taxon>
        <taxon>eudicotyledons</taxon>
        <taxon>Gunneridae</taxon>
        <taxon>Pentapetalae</taxon>
        <taxon>rosids</taxon>
        <taxon>fabids</taxon>
        <taxon>Rosales</taxon>
        <taxon>Rosaceae</taxon>
        <taxon>Amygdaloideae</taxon>
        <taxon>Amygdaleae</taxon>
        <taxon>Prunus</taxon>
    </lineage>
</organism>
<gene>
    <name evidence="1" type="ORF">Pyn_30372</name>
</gene>
<evidence type="ECO:0000313" key="2">
    <source>
        <dbReference type="Proteomes" id="UP000250321"/>
    </source>
</evidence>
<proteinExistence type="predicted"/>
<reference evidence="1 2" key="1">
    <citation type="submission" date="2018-02" db="EMBL/GenBank/DDBJ databases">
        <title>Draft genome of wild Prunus yedoensis var. nudiflora.</title>
        <authorList>
            <person name="Baek S."/>
            <person name="Kim J.-H."/>
            <person name="Choi K."/>
            <person name="Kim G.-B."/>
            <person name="Cho A."/>
            <person name="Jang H."/>
            <person name="Shin C.-H."/>
            <person name="Yu H.-J."/>
            <person name="Mun J.-H."/>
        </authorList>
    </citation>
    <scope>NUCLEOTIDE SEQUENCE [LARGE SCALE GENOMIC DNA]</scope>
    <source>
        <strain evidence="2">cv. Jeju island</strain>
        <tissue evidence="1">Leaf</tissue>
    </source>
</reference>
<accession>A0A314XJZ7</accession>
<dbReference type="AlphaFoldDB" id="A0A314XJZ7"/>
<dbReference type="EMBL" id="PJQY01002579">
    <property type="protein sequence ID" value="PQP92396.1"/>
    <property type="molecule type" value="Genomic_DNA"/>
</dbReference>
<dbReference type="Proteomes" id="UP000250321">
    <property type="component" value="Unassembled WGS sequence"/>
</dbReference>
<protein>
    <submittedName>
        <fullName evidence="1">Uncharacterized protein</fullName>
    </submittedName>
</protein>
<comment type="caution">
    <text evidence="1">The sequence shown here is derived from an EMBL/GenBank/DDBJ whole genome shotgun (WGS) entry which is preliminary data.</text>
</comment>